<evidence type="ECO:0008006" key="3">
    <source>
        <dbReference type="Google" id="ProtNLM"/>
    </source>
</evidence>
<organism evidence="1 2">
    <name type="scientific">Butyrivibrio hungatei</name>
    <dbReference type="NCBI Taxonomy" id="185008"/>
    <lineage>
        <taxon>Bacteria</taxon>
        <taxon>Bacillati</taxon>
        <taxon>Bacillota</taxon>
        <taxon>Clostridia</taxon>
        <taxon>Lachnospirales</taxon>
        <taxon>Lachnospiraceae</taxon>
        <taxon>Butyrivibrio</taxon>
    </lineage>
</organism>
<sequence>MEKPSFIYKYKGVSSITDLIRLLDIINNNRIFLPTYNQLNDPLEGQIISISTDAYAGYSMSLAADEEDMFIKDKKEKFKVLSLSEQWNNPQLWAHYANGYKGVCLCFSTKGVFGEIGEVEYCQEREEEYVKSDRALTKLIRNSFYKKEIRWSYEKEWRMITKSSKKYLQFKDGDLCGVILGHGLTNEVSDFIKNNINSKLLLMKTKVGYRSYNINALPLNYEYDYNGVPIKILDVEKSLRKGRYIFLEK</sequence>
<accession>A0A1G5DEW3</accession>
<keyword evidence="2" id="KW-1185">Reference proteome</keyword>
<evidence type="ECO:0000313" key="2">
    <source>
        <dbReference type="Proteomes" id="UP000183047"/>
    </source>
</evidence>
<protein>
    <recommendedName>
        <fullName evidence="3">DUF2971 domain-containing protein</fullName>
    </recommendedName>
</protein>
<dbReference type="RefSeq" id="WP_074462146.1">
    <property type="nucleotide sequence ID" value="NZ_FMUR01000008.1"/>
</dbReference>
<dbReference type="Pfam" id="PF11185">
    <property type="entry name" value="DUF2971"/>
    <property type="match status" value="1"/>
</dbReference>
<dbReference type="InterPro" id="IPR021352">
    <property type="entry name" value="DUF2971"/>
</dbReference>
<name>A0A1G5DEW3_9FIRM</name>
<gene>
    <name evidence="1" type="ORF">SAMN02910451_01502</name>
</gene>
<reference evidence="2" key="1">
    <citation type="submission" date="2016-10" db="EMBL/GenBank/DDBJ databases">
        <authorList>
            <person name="Varghese N."/>
            <person name="Submissions S."/>
        </authorList>
    </citation>
    <scope>NUCLEOTIDE SEQUENCE [LARGE SCALE GENOMIC DNA]</scope>
    <source>
        <strain evidence="2">XBD2006</strain>
    </source>
</reference>
<dbReference type="EMBL" id="FMUR01000008">
    <property type="protein sequence ID" value="SCY13419.1"/>
    <property type="molecule type" value="Genomic_DNA"/>
</dbReference>
<proteinExistence type="predicted"/>
<evidence type="ECO:0000313" key="1">
    <source>
        <dbReference type="EMBL" id="SCY13419.1"/>
    </source>
</evidence>
<dbReference type="Proteomes" id="UP000183047">
    <property type="component" value="Unassembled WGS sequence"/>
</dbReference>
<dbReference type="AlphaFoldDB" id="A0A1G5DEW3"/>